<dbReference type="Pfam" id="PF00145">
    <property type="entry name" value="DNA_methylase"/>
    <property type="match status" value="1"/>
</dbReference>
<dbReference type="PRINTS" id="PR00105">
    <property type="entry name" value="C5METTRFRASE"/>
</dbReference>
<dbReference type="GO" id="GO:0009307">
    <property type="term" value="P:DNA restriction-modification system"/>
    <property type="evidence" value="ECO:0007669"/>
    <property type="project" value="UniProtKB-KW"/>
</dbReference>
<accession>I3CK75</accession>
<dbReference type="InterPro" id="IPR029063">
    <property type="entry name" value="SAM-dependent_MTases_sf"/>
</dbReference>
<dbReference type="Gene3D" id="3.90.120.10">
    <property type="entry name" value="DNA Methylase, subunit A, domain 2"/>
    <property type="match status" value="1"/>
</dbReference>
<feature type="active site" evidence="6">
    <location>
        <position position="81"/>
    </location>
</feature>
<dbReference type="InterPro" id="IPR031303">
    <property type="entry name" value="C5_meth_CS"/>
</dbReference>
<comment type="similarity">
    <text evidence="6 7">Belongs to the class I-like SAM-binding methyltransferase superfamily. C5-methyltransferase family.</text>
</comment>
<dbReference type="GO" id="GO:0003886">
    <property type="term" value="F:DNA (cytosine-5-)-methyltransferase activity"/>
    <property type="evidence" value="ECO:0007669"/>
    <property type="project" value="UniProtKB-EC"/>
</dbReference>
<organism evidence="9 10">
    <name type="scientific">Beggiatoa alba B18LD</name>
    <dbReference type="NCBI Taxonomy" id="395493"/>
    <lineage>
        <taxon>Bacteria</taxon>
        <taxon>Pseudomonadati</taxon>
        <taxon>Pseudomonadota</taxon>
        <taxon>Gammaproteobacteria</taxon>
        <taxon>Thiotrichales</taxon>
        <taxon>Thiotrichaceae</taxon>
        <taxon>Beggiatoa</taxon>
    </lineage>
</organism>
<dbReference type="SUPFAM" id="SSF53335">
    <property type="entry name" value="S-adenosyl-L-methionine-dependent methyltransferases"/>
    <property type="match status" value="1"/>
</dbReference>
<dbReference type="PROSITE" id="PS00094">
    <property type="entry name" value="C5_MTASE_1"/>
    <property type="match status" value="1"/>
</dbReference>
<dbReference type="STRING" id="395493.BegalDRAFT_3197"/>
<evidence type="ECO:0000256" key="5">
    <source>
        <dbReference type="ARBA" id="ARBA00047422"/>
    </source>
</evidence>
<dbReference type="AlphaFoldDB" id="I3CK75"/>
<dbReference type="PROSITE" id="PS00095">
    <property type="entry name" value="C5_MTASE_2"/>
    <property type="match status" value="1"/>
</dbReference>
<evidence type="ECO:0000256" key="6">
    <source>
        <dbReference type="PROSITE-ProRule" id="PRU01016"/>
    </source>
</evidence>
<dbReference type="HOGENOM" id="CLU_006958_2_4_6"/>
<evidence type="ECO:0000313" key="9">
    <source>
        <dbReference type="EMBL" id="EIJ44018.1"/>
    </source>
</evidence>
<evidence type="ECO:0000313" key="10">
    <source>
        <dbReference type="Proteomes" id="UP000005744"/>
    </source>
</evidence>
<dbReference type="GO" id="GO:0032259">
    <property type="term" value="P:methylation"/>
    <property type="evidence" value="ECO:0007669"/>
    <property type="project" value="UniProtKB-KW"/>
</dbReference>
<dbReference type="OrthoDB" id="9813719at2"/>
<dbReference type="EC" id="2.1.1.37" evidence="8"/>
<dbReference type="EMBL" id="JH600070">
    <property type="protein sequence ID" value="EIJ44018.1"/>
    <property type="molecule type" value="Genomic_DNA"/>
</dbReference>
<name>I3CK75_9GAMM</name>
<proteinExistence type="inferred from homology"/>
<dbReference type="Proteomes" id="UP000005744">
    <property type="component" value="Unassembled WGS sequence"/>
</dbReference>
<evidence type="ECO:0000256" key="8">
    <source>
        <dbReference type="RuleBase" id="RU000417"/>
    </source>
</evidence>
<dbReference type="InterPro" id="IPR050390">
    <property type="entry name" value="C5-Methyltransferase"/>
</dbReference>
<sequence>MYSQLNIVDLFCGCGGFGLGAELAGFHTIAAVDIDSTLQSAYKYNFPNTYVINGDLSKMSHNSWSFLNNQNIDVVIGGPPCQGFSRMGIGDLNDPRRTLINDFFRHINILLPKFFVMENVEGLLDKKHFEVLNQAIESLNKRYRVLPPFIVNASDFGVPTKRKRVFVIGYDKNTVEPIEINLFSVQNKQVTVQVTVKDAISDLPSPLKENSHKTEFGWKAYKTSQNLSDYAQQMRKMPAKHLGNIEARQKLEQNLTSGHFNTHHMKVVQDRYVALQQGGIDQISKSKRLEWSGLCPTLRAGTGSDRGSYQAVRPIHPDEPRVITVREAARLQGFPDWFCFHPTKWHSFRMIGNSVSPLVSFHIMRLIKAKLTQDYIKSIEEIF</sequence>
<reference evidence="9 10" key="1">
    <citation type="submission" date="2011-11" db="EMBL/GenBank/DDBJ databases">
        <title>Improved High-Quality Draft sequence of Beggiatoa alba B18lD.</title>
        <authorList>
            <consortium name="US DOE Joint Genome Institute"/>
            <person name="Lucas S."/>
            <person name="Han J."/>
            <person name="Lapidus A."/>
            <person name="Cheng J.-F."/>
            <person name="Goodwin L."/>
            <person name="Pitluck S."/>
            <person name="Peters L."/>
            <person name="Mikhailova N."/>
            <person name="Held B."/>
            <person name="Detter J.C."/>
            <person name="Han C."/>
            <person name="Tapia R."/>
            <person name="Land M."/>
            <person name="Hauser L."/>
            <person name="Kyrpides N."/>
            <person name="Ivanova N."/>
            <person name="Pagani I."/>
            <person name="Samuel K."/>
            <person name="Teske A."/>
            <person name="Mueller J."/>
            <person name="Woyke T."/>
        </authorList>
    </citation>
    <scope>NUCLEOTIDE SEQUENCE [LARGE SCALE GENOMIC DNA]</scope>
    <source>
        <strain evidence="9 10">B18LD</strain>
    </source>
</reference>
<evidence type="ECO:0000256" key="1">
    <source>
        <dbReference type="ARBA" id="ARBA00022603"/>
    </source>
</evidence>
<evidence type="ECO:0000256" key="4">
    <source>
        <dbReference type="ARBA" id="ARBA00022747"/>
    </source>
</evidence>
<keyword evidence="3 6" id="KW-0949">S-adenosyl-L-methionine</keyword>
<dbReference type="InterPro" id="IPR001525">
    <property type="entry name" value="C5_MeTfrase"/>
</dbReference>
<keyword evidence="4" id="KW-0680">Restriction system</keyword>
<evidence type="ECO:0000256" key="7">
    <source>
        <dbReference type="RuleBase" id="RU000416"/>
    </source>
</evidence>
<dbReference type="PANTHER" id="PTHR10629">
    <property type="entry name" value="CYTOSINE-SPECIFIC METHYLTRANSFERASE"/>
    <property type="match status" value="1"/>
</dbReference>
<keyword evidence="1 6" id="KW-0489">Methyltransferase</keyword>
<dbReference type="PROSITE" id="PS51679">
    <property type="entry name" value="SAM_MT_C5"/>
    <property type="match status" value="1"/>
</dbReference>
<dbReference type="Gene3D" id="3.40.50.150">
    <property type="entry name" value="Vaccinia Virus protein VP39"/>
    <property type="match status" value="1"/>
</dbReference>
<dbReference type="NCBIfam" id="TIGR00675">
    <property type="entry name" value="dcm"/>
    <property type="match status" value="1"/>
</dbReference>
<dbReference type="RefSeq" id="WP_002691711.1">
    <property type="nucleotide sequence ID" value="NZ_JH600070.1"/>
</dbReference>
<gene>
    <name evidence="9" type="ORF">BegalDRAFT_3197</name>
</gene>
<evidence type="ECO:0000256" key="2">
    <source>
        <dbReference type="ARBA" id="ARBA00022679"/>
    </source>
</evidence>
<comment type="catalytic activity">
    <reaction evidence="5 8">
        <text>a 2'-deoxycytidine in DNA + S-adenosyl-L-methionine = a 5-methyl-2'-deoxycytidine in DNA + S-adenosyl-L-homocysteine + H(+)</text>
        <dbReference type="Rhea" id="RHEA:13681"/>
        <dbReference type="Rhea" id="RHEA-COMP:11369"/>
        <dbReference type="Rhea" id="RHEA-COMP:11370"/>
        <dbReference type="ChEBI" id="CHEBI:15378"/>
        <dbReference type="ChEBI" id="CHEBI:57856"/>
        <dbReference type="ChEBI" id="CHEBI:59789"/>
        <dbReference type="ChEBI" id="CHEBI:85452"/>
        <dbReference type="ChEBI" id="CHEBI:85454"/>
        <dbReference type="EC" id="2.1.1.37"/>
    </reaction>
</comment>
<keyword evidence="2 6" id="KW-0808">Transferase</keyword>
<dbReference type="eggNOG" id="COG0270">
    <property type="taxonomic scope" value="Bacteria"/>
</dbReference>
<protein>
    <recommendedName>
        <fullName evidence="8">Cytosine-specific methyltransferase</fullName>
        <ecNumber evidence="8">2.1.1.37</ecNumber>
    </recommendedName>
</protein>
<dbReference type="InterPro" id="IPR018117">
    <property type="entry name" value="C5_DNA_meth_AS"/>
</dbReference>
<keyword evidence="10" id="KW-1185">Reference proteome</keyword>
<evidence type="ECO:0000256" key="3">
    <source>
        <dbReference type="ARBA" id="ARBA00022691"/>
    </source>
</evidence>
<dbReference type="PANTHER" id="PTHR10629:SF52">
    <property type="entry name" value="DNA (CYTOSINE-5)-METHYLTRANSFERASE 1"/>
    <property type="match status" value="1"/>
</dbReference>